<dbReference type="Gene3D" id="3.30.530.20">
    <property type="match status" value="1"/>
</dbReference>
<dbReference type="CDD" id="cd07812">
    <property type="entry name" value="SRPBCC"/>
    <property type="match status" value="1"/>
</dbReference>
<evidence type="ECO:0000313" key="2">
    <source>
        <dbReference type="Proteomes" id="UP001500621"/>
    </source>
</evidence>
<gene>
    <name evidence="1" type="ORF">GCM10023226_05430</name>
</gene>
<reference evidence="2" key="1">
    <citation type="journal article" date="2019" name="Int. J. Syst. Evol. Microbiol.">
        <title>The Global Catalogue of Microorganisms (GCM) 10K type strain sequencing project: providing services to taxonomists for standard genome sequencing and annotation.</title>
        <authorList>
            <consortium name="The Broad Institute Genomics Platform"/>
            <consortium name="The Broad Institute Genome Sequencing Center for Infectious Disease"/>
            <person name="Wu L."/>
            <person name="Ma J."/>
        </authorList>
    </citation>
    <scope>NUCLEOTIDE SEQUENCE [LARGE SCALE GENOMIC DNA]</scope>
    <source>
        <strain evidence="2">JCM 18127</strain>
    </source>
</reference>
<dbReference type="Pfam" id="PF10604">
    <property type="entry name" value="Polyketide_cyc2"/>
    <property type="match status" value="1"/>
</dbReference>
<sequence length="159" mass="17956">MTQLEDLRNTETVQVAASPEVVYALVSDVSRTGEWSPTCRECRWEEGEPATVGAVFVGRNETPERTWETRSRVVVADPGTAFAWHVGEGFVHWRYELEAADGGTRLTQRWEVLPAGVERFEELYGEEAWTQLEQRRRSAVDDMPLSLATIKAIAERDAS</sequence>
<organism evidence="1 2">
    <name type="scientific">Nocardioides nanhaiensis</name>
    <dbReference type="NCBI Taxonomy" id="1476871"/>
    <lineage>
        <taxon>Bacteria</taxon>
        <taxon>Bacillati</taxon>
        <taxon>Actinomycetota</taxon>
        <taxon>Actinomycetes</taxon>
        <taxon>Propionibacteriales</taxon>
        <taxon>Nocardioidaceae</taxon>
        <taxon>Nocardioides</taxon>
    </lineage>
</organism>
<protein>
    <submittedName>
        <fullName evidence="1">SRPBCC family protein</fullName>
    </submittedName>
</protein>
<accession>A0ABP8VSU3</accession>
<dbReference type="Proteomes" id="UP001500621">
    <property type="component" value="Unassembled WGS sequence"/>
</dbReference>
<dbReference type="InterPro" id="IPR019587">
    <property type="entry name" value="Polyketide_cyclase/dehydratase"/>
</dbReference>
<comment type="caution">
    <text evidence="1">The sequence shown here is derived from an EMBL/GenBank/DDBJ whole genome shotgun (WGS) entry which is preliminary data.</text>
</comment>
<proteinExistence type="predicted"/>
<dbReference type="EMBL" id="BAABIM010000001">
    <property type="protein sequence ID" value="GAA4671729.1"/>
    <property type="molecule type" value="Genomic_DNA"/>
</dbReference>
<dbReference type="SUPFAM" id="SSF55961">
    <property type="entry name" value="Bet v1-like"/>
    <property type="match status" value="1"/>
</dbReference>
<keyword evidence="2" id="KW-1185">Reference proteome</keyword>
<dbReference type="RefSeq" id="WP_345262511.1">
    <property type="nucleotide sequence ID" value="NZ_BAABIM010000001.1"/>
</dbReference>
<evidence type="ECO:0000313" key="1">
    <source>
        <dbReference type="EMBL" id="GAA4671729.1"/>
    </source>
</evidence>
<name>A0ABP8VSU3_9ACTN</name>
<dbReference type="InterPro" id="IPR023393">
    <property type="entry name" value="START-like_dom_sf"/>
</dbReference>